<accession>A0A194WV60</accession>
<dbReference type="PANTHER" id="PTHR47178">
    <property type="entry name" value="MONOOXYGENASE, FAD-BINDING"/>
    <property type="match status" value="1"/>
</dbReference>
<evidence type="ECO:0000259" key="6">
    <source>
        <dbReference type="Pfam" id="PF01494"/>
    </source>
</evidence>
<dbReference type="InterPro" id="IPR002938">
    <property type="entry name" value="FAD-bd"/>
</dbReference>
<dbReference type="Proteomes" id="UP000070700">
    <property type="component" value="Unassembled WGS sequence"/>
</dbReference>
<proteinExistence type="predicted"/>
<dbReference type="SUPFAM" id="SSF51905">
    <property type="entry name" value="FAD/NAD(P)-binding domain"/>
    <property type="match status" value="1"/>
</dbReference>
<reference evidence="7 8" key="1">
    <citation type="submission" date="2015-10" db="EMBL/GenBank/DDBJ databases">
        <title>Full genome of DAOMC 229536 Phialocephala scopiformis, a fungal endophyte of spruce producing the potent anti-insectan compound rugulosin.</title>
        <authorList>
            <consortium name="DOE Joint Genome Institute"/>
            <person name="Walker A.K."/>
            <person name="Frasz S.L."/>
            <person name="Seifert K.A."/>
            <person name="Miller J.D."/>
            <person name="Mondo S.J."/>
            <person name="Labutti K."/>
            <person name="Lipzen A."/>
            <person name="Dockter R."/>
            <person name="Kennedy M."/>
            <person name="Grigoriev I.V."/>
            <person name="Spatafora J.W."/>
        </authorList>
    </citation>
    <scope>NUCLEOTIDE SEQUENCE [LARGE SCALE GENOMIC DNA]</scope>
    <source>
        <strain evidence="7 8">CBS 120377</strain>
    </source>
</reference>
<keyword evidence="8" id="KW-1185">Reference proteome</keyword>
<dbReference type="RefSeq" id="XP_018065909.1">
    <property type="nucleotide sequence ID" value="XM_018217107.1"/>
</dbReference>
<sequence length="392" mass="43369">MTSAQTNTVVGPNVLIVGAGITGLLIAQGLEKNFLEQIRRREWTMGIHWSIPIIEKLLPTDLSNRLFEAQCNPELVTDLYTFIELHNSETGDVLKTISTPNLKRVSRKKLRTLCADGLEILWGKSLEDIIHESDGEGVSAHFSDGSTYHGNILVGADGPKSKVRKLLLGADKAKTTPMDLIYNMSIVKYGDAKKALYVISGHPQNSFGYNPNGVFSFLAVQDMPDLNNPETWAFQVGTSWLGQRDPKLSNEERLAMVRRAASQLSEPFRSANLWMPDDTIVNTDPISYWVSIPFGDHQGRVTLCGDAAHPLPPHRGQGLQHCILDASNLVSAVAKIKREQGNKESLIADYTEEMIERGAEEVKLSVQTALTVHDWAVFMESPLMKHGITKVS</sequence>
<name>A0A194WV60_MOLSC</name>
<dbReference type="GO" id="GO:0004497">
    <property type="term" value="F:monooxygenase activity"/>
    <property type="evidence" value="ECO:0007669"/>
    <property type="project" value="UniProtKB-KW"/>
</dbReference>
<dbReference type="InterPro" id="IPR036188">
    <property type="entry name" value="FAD/NAD-bd_sf"/>
</dbReference>
<evidence type="ECO:0000256" key="5">
    <source>
        <dbReference type="ARBA" id="ARBA00023033"/>
    </source>
</evidence>
<evidence type="ECO:0000313" key="8">
    <source>
        <dbReference type="Proteomes" id="UP000070700"/>
    </source>
</evidence>
<keyword evidence="3" id="KW-0274">FAD</keyword>
<dbReference type="InParanoid" id="A0A194WV60"/>
<keyword evidence="2" id="KW-0285">Flavoprotein</keyword>
<evidence type="ECO:0000256" key="4">
    <source>
        <dbReference type="ARBA" id="ARBA00023002"/>
    </source>
</evidence>
<dbReference type="Pfam" id="PF01494">
    <property type="entry name" value="FAD_binding_3"/>
    <property type="match status" value="1"/>
</dbReference>
<comment type="cofactor">
    <cofactor evidence="1">
        <name>FAD</name>
        <dbReference type="ChEBI" id="CHEBI:57692"/>
    </cofactor>
</comment>
<dbReference type="AlphaFoldDB" id="A0A194WV60"/>
<feature type="domain" description="FAD-binding" evidence="6">
    <location>
        <begin position="115"/>
        <end position="359"/>
    </location>
</feature>
<keyword evidence="5 7" id="KW-0503">Monooxygenase</keyword>
<organism evidence="7 8">
    <name type="scientific">Mollisia scopiformis</name>
    <name type="common">Conifer needle endophyte fungus</name>
    <name type="synonym">Phialocephala scopiformis</name>
    <dbReference type="NCBI Taxonomy" id="149040"/>
    <lineage>
        <taxon>Eukaryota</taxon>
        <taxon>Fungi</taxon>
        <taxon>Dikarya</taxon>
        <taxon>Ascomycota</taxon>
        <taxon>Pezizomycotina</taxon>
        <taxon>Leotiomycetes</taxon>
        <taxon>Helotiales</taxon>
        <taxon>Mollisiaceae</taxon>
        <taxon>Mollisia</taxon>
    </lineage>
</organism>
<dbReference type="KEGG" id="psco:LY89DRAFT_700195"/>
<evidence type="ECO:0000256" key="1">
    <source>
        <dbReference type="ARBA" id="ARBA00001974"/>
    </source>
</evidence>
<dbReference type="OrthoDB" id="47494at2759"/>
<dbReference type="Gene3D" id="3.50.50.60">
    <property type="entry name" value="FAD/NAD(P)-binding domain"/>
    <property type="match status" value="1"/>
</dbReference>
<evidence type="ECO:0000256" key="2">
    <source>
        <dbReference type="ARBA" id="ARBA00022630"/>
    </source>
</evidence>
<dbReference type="GeneID" id="28826833"/>
<evidence type="ECO:0000256" key="3">
    <source>
        <dbReference type="ARBA" id="ARBA00022827"/>
    </source>
</evidence>
<gene>
    <name evidence="7" type="ORF">LY89DRAFT_700195</name>
</gene>
<keyword evidence="4" id="KW-0560">Oxidoreductase</keyword>
<evidence type="ECO:0000313" key="7">
    <source>
        <dbReference type="EMBL" id="KUJ11554.1"/>
    </source>
</evidence>
<dbReference type="EMBL" id="KQ947426">
    <property type="protein sequence ID" value="KUJ11554.1"/>
    <property type="molecule type" value="Genomic_DNA"/>
</dbReference>
<dbReference type="GO" id="GO:0071949">
    <property type="term" value="F:FAD binding"/>
    <property type="evidence" value="ECO:0007669"/>
    <property type="project" value="InterPro"/>
</dbReference>
<protein>
    <submittedName>
        <fullName evidence="7">Monooxygenase</fullName>
    </submittedName>
</protein>
<dbReference type="PANTHER" id="PTHR47178:SF2">
    <property type="entry name" value="FAD-BINDING DOMAIN-CONTAINING PROTEIN"/>
    <property type="match status" value="1"/>
</dbReference>
<dbReference type="PRINTS" id="PR00420">
    <property type="entry name" value="RNGMNOXGNASE"/>
</dbReference>